<sequence length="396" mass="45471">MALDLYSPTPASNSNPAEIVASIEHLLAKILSLLPLRSLLRFKSVSKHWLSLITNPIFTHLRNPNPNPPVALFLPIAKRQSFDFEFIPFRAEQSINPPFTRLDFTEDPSGIKIIQSCNGLLLCCSISEPNRRFYVCNPTAKAFRELPKPGIKVSNSICGMSLAFNPVESRYYNVVCVWSLGVEDRTNNAQFTIGVYSSRTDSWRLRGEGFTALVNFERGVFWNGAINWMGVGNGESLYFDVERHVFDKMPMLPLPYGWNSRSNYYFDESCDHLHFVEMRCPTIDFNVYEMKRDYSEWFVKYKVDLRPVVAANRDMILGRINPIGWYTFVFSVLAVVRGEREEDSFLVLQTPSRSIRYNLVCKTFENLHEFEGNMVNGSLKYPSINGFQYIESLCCV</sequence>
<dbReference type="Proteomes" id="UP000826271">
    <property type="component" value="Unassembled WGS sequence"/>
</dbReference>
<organism evidence="3 4">
    <name type="scientific">Buddleja alternifolia</name>
    <dbReference type="NCBI Taxonomy" id="168488"/>
    <lineage>
        <taxon>Eukaryota</taxon>
        <taxon>Viridiplantae</taxon>
        <taxon>Streptophyta</taxon>
        <taxon>Embryophyta</taxon>
        <taxon>Tracheophyta</taxon>
        <taxon>Spermatophyta</taxon>
        <taxon>Magnoliopsida</taxon>
        <taxon>eudicotyledons</taxon>
        <taxon>Gunneridae</taxon>
        <taxon>Pentapetalae</taxon>
        <taxon>asterids</taxon>
        <taxon>lamiids</taxon>
        <taxon>Lamiales</taxon>
        <taxon>Scrophulariaceae</taxon>
        <taxon>Buddlejeae</taxon>
        <taxon>Buddleja</taxon>
    </lineage>
</organism>
<dbReference type="InterPro" id="IPR001810">
    <property type="entry name" value="F-box_dom"/>
</dbReference>
<name>A0AAV6XQT3_9LAMI</name>
<dbReference type="PANTHER" id="PTHR35546:SF134">
    <property type="entry name" value="F-BOX ASSOCIATED DOMAIN-CONTAINING PROTEIN"/>
    <property type="match status" value="1"/>
</dbReference>
<feature type="domain" description="F-box associated beta-propeller type 1" evidence="2">
    <location>
        <begin position="108"/>
        <end position="257"/>
    </location>
</feature>
<comment type="caution">
    <text evidence="3">The sequence shown here is derived from an EMBL/GenBank/DDBJ whole genome shotgun (WGS) entry which is preliminary data.</text>
</comment>
<dbReference type="SUPFAM" id="SSF81383">
    <property type="entry name" value="F-box domain"/>
    <property type="match status" value="1"/>
</dbReference>
<evidence type="ECO:0000313" key="3">
    <source>
        <dbReference type="EMBL" id="KAG8381565.1"/>
    </source>
</evidence>
<dbReference type="Pfam" id="PF00646">
    <property type="entry name" value="F-box"/>
    <property type="match status" value="1"/>
</dbReference>
<dbReference type="Gene3D" id="1.20.1280.50">
    <property type="match status" value="1"/>
</dbReference>
<keyword evidence="4" id="KW-1185">Reference proteome</keyword>
<accession>A0AAV6XQT3</accession>
<gene>
    <name evidence="3" type="ORF">BUALT_Bualt06G0134800</name>
</gene>
<evidence type="ECO:0000259" key="1">
    <source>
        <dbReference type="Pfam" id="PF00646"/>
    </source>
</evidence>
<proteinExistence type="predicted"/>
<dbReference type="EMBL" id="WHWC01000006">
    <property type="protein sequence ID" value="KAG8381565.1"/>
    <property type="molecule type" value="Genomic_DNA"/>
</dbReference>
<dbReference type="InterPro" id="IPR055290">
    <property type="entry name" value="At3g26010-like"/>
</dbReference>
<evidence type="ECO:0000313" key="4">
    <source>
        <dbReference type="Proteomes" id="UP000826271"/>
    </source>
</evidence>
<evidence type="ECO:0008006" key="5">
    <source>
        <dbReference type="Google" id="ProtNLM"/>
    </source>
</evidence>
<evidence type="ECO:0000259" key="2">
    <source>
        <dbReference type="Pfam" id="PF07734"/>
    </source>
</evidence>
<dbReference type="InterPro" id="IPR006527">
    <property type="entry name" value="F-box-assoc_dom_typ1"/>
</dbReference>
<feature type="domain" description="F-box" evidence="1">
    <location>
        <begin position="25"/>
        <end position="60"/>
    </location>
</feature>
<dbReference type="Pfam" id="PF07734">
    <property type="entry name" value="FBA_1"/>
    <property type="match status" value="1"/>
</dbReference>
<dbReference type="InterPro" id="IPR017451">
    <property type="entry name" value="F-box-assoc_interact_dom"/>
</dbReference>
<dbReference type="PANTHER" id="PTHR35546">
    <property type="entry name" value="F-BOX PROTEIN INTERACTION DOMAIN PROTEIN-RELATED"/>
    <property type="match status" value="1"/>
</dbReference>
<reference evidence="3" key="1">
    <citation type="submission" date="2019-10" db="EMBL/GenBank/DDBJ databases">
        <authorList>
            <person name="Zhang R."/>
            <person name="Pan Y."/>
            <person name="Wang J."/>
            <person name="Ma R."/>
            <person name="Yu S."/>
        </authorList>
    </citation>
    <scope>NUCLEOTIDE SEQUENCE</scope>
    <source>
        <strain evidence="3">LA-IB0</strain>
        <tissue evidence="3">Leaf</tissue>
    </source>
</reference>
<protein>
    <recommendedName>
        <fullName evidence="5">F-box domain-containing protein</fullName>
    </recommendedName>
</protein>
<dbReference type="AlphaFoldDB" id="A0AAV6XQT3"/>
<dbReference type="InterPro" id="IPR036047">
    <property type="entry name" value="F-box-like_dom_sf"/>
</dbReference>
<dbReference type="NCBIfam" id="TIGR01640">
    <property type="entry name" value="F_box_assoc_1"/>
    <property type="match status" value="1"/>
</dbReference>